<organism evidence="1 2">
    <name type="scientific">Zymomonas mobilis subsp. mobilis (strain ATCC 10988 / DSM 424 / LMG 404 / NCIMB 8938 / NRRL B-806 / ZM1)</name>
    <dbReference type="NCBI Taxonomy" id="555217"/>
    <lineage>
        <taxon>Bacteria</taxon>
        <taxon>Pseudomonadati</taxon>
        <taxon>Pseudomonadota</taxon>
        <taxon>Alphaproteobacteria</taxon>
        <taxon>Sphingomonadales</taxon>
        <taxon>Zymomonadaceae</taxon>
        <taxon>Zymomonas</taxon>
    </lineage>
</organism>
<dbReference type="KEGG" id="zmm:Zmob_1086"/>
<reference evidence="1 2" key="1">
    <citation type="journal article" date="2011" name="J. Bacteriol.">
        <title>Genome sequence of the ethanol-producing Zymomonas mobilis subsp. mobilis lectotype strain ATCC 10988.</title>
        <authorList>
            <person name="Pappas K.M."/>
            <person name="Kouvelis V.N."/>
            <person name="Saunders E."/>
            <person name="Brettin T.S."/>
            <person name="Bruce D."/>
            <person name="Detter C."/>
            <person name="Balakireva M."/>
            <person name="Han C.S."/>
            <person name="Savvakis G."/>
            <person name="Kyrpides N.C."/>
            <person name="Typas M.A."/>
        </authorList>
    </citation>
    <scope>NUCLEOTIDE SEQUENCE [LARGE SCALE GENOMIC DNA]</scope>
    <source>
        <strain evidence="2">ATCC 10988 / DSM 424 / CCUG 17860 / LMG 404 / NCIMB 8938 / NRRL B-806 / ZM1</strain>
    </source>
</reference>
<gene>
    <name evidence="1" type="ordered locus">Zmob_1086</name>
</gene>
<dbReference type="InterPro" id="IPR027417">
    <property type="entry name" value="P-loop_NTPase"/>
</dbReference>
<dbReference type="Pfam" id="PF05673">
    <property type="entry name" value="DUF815"/>
    <property type="match status" value="1"/>
</dbReference>
<evidence type="ECO:0000313" key="1">
    <source>
        <dbReference type="EMBL" id="AEH62920.1"/>
    </source>
</evidence>
<dbReference type="EMBL" id="CP002850">
    <property type="protein sequence ID" value="AEH62920.1"/>
    <property type="molecule type" value="Genomic_DNA"/>
</dbReference>
<name>A0A0H3FYR5_ZYMMA</name>
<dbReference type="SUPFAM" id="SSF52540">
    <property type="entry name" value="P-loop containing nucleoside triphosphate hydrolases"/>
    <property type="match status" value="1"/>
</dbReference>
<dbReference type="OrthoDB" id="9812140at2"/>
<dbReference type="RefSeq" id="WP_011240465.1">
    <property type="nucleotide sequence ID" value="NC_017262.1"/>
</dbReference>
<dbReference type="PANTHER" id="PTHR42935">
    <property type="entry name" value="SLR0930 PROTEIN"/>
    <property type="match status" value="1"/>
</dbReference>
<proteinExistence type="predicted"/>
<evidence type="ECO:0000313" key="2">
    <source>
        <dbReference type="Proteomes" id="UP000001494"/>
    </source>
</evidence>
<accession>A0A0H3FYR5</accession>
<sequence>MLSADDNNLKRIADALERLAPPPAVWADPMASPAYIWRGQNLIAARSFKPFPLDCLTGVDSQKKALLDNTARLANHLAAHDVLLWGARGSGKSALCKSVVGELQKEGADLALIEVAGERVDTLPELFGYIADQPRSFVLFVDDLGFEEGSSAPRILRSLLEGGAEARPDNARLYVTANRRHIIARQVQDTAESFTRDSLDDQLALADRFGLNLGFHVCDQSNYLEMIRGYAARFGLTLDENHALSWVRSRSGLSGRMAWQYIIEIAGEQGRNITL</sequence>
<dbReference type="Proteomes" id="UP000001494">
    <property type="component" value="Chromosome"/>
</dbReference>
<dbReference type="InterPro" id="IPR008533">
    <property type="entry name" value="DUF815"/>
</dbReference>
<dbReference type="Gene3D" id="3.40.50.300">
    <property type="entry name" value="P-loop containing nucleotide triphosphate hydrolases"/>
    <property type="match status" value="1"/>
</dbReference>
<dbReference type="PANTHER" id="PTHR42935:SF1">
    <property type="entry name" value="SLR0930 PROTEIN"/>
    <property type="match status" value="1"/>
</dbReference>
<dbReference type="eggNOG" id="COG2607">
    <property type="taxonomic scope" value="Bacteria"/>
</dbReference>
<protein>
    <submittedName>
        <fullName evidence="1">Uncharacterized protein</fullName>
    </submittedName>
</protein>
<dbReference type="HOGENOM" id="CLU_039512_0_1_5"/>
<dbReference type="AlphaFoldDB" id="A0A0H3FYR5"/>